<protein>
    <submittedName>
        <fullName evidence="1">Uncharacterized protein</fullName>
    </submittedName>
</protein>
<sequence>MSSAADSDLDNLESLLSANLLLDELNDEAEADETDLDFLAAFCLGGIEEAHRFKNNTRYRRYLRRSELMPDPRAEGETPWQRVYASRNDRAFITTMGVDVATFDAILTAGFAARWSSQPVQRTDVRPDSSPRPGRRSLDAAGALGLILHWLSSTMRAISLQEIFALTAATVDRYIHTALDILLKTLCDMPDARLAWPTTSEMRYYSNLICQRLPLLIGAFGTVDGLNLAVQVSDDDDLENATYNGWLHDHFVSNILAFAPIGIIIWCALNAPGSWHDARVAQGLYTLLETRTPPNFYLVADSAFPHTARSIQGHIRTPRKANEPEPTEPRARRRAQEVNRQLLTCRQSAEWGMREIQGSFGRLRIPLPIADADLRFNLLEVIVRMHQLRVRRIGISQIRKYYVPIWKGDDELTEVWFHWEEMTFREIRRKDRVARFYRL</sequence>
<reference evidence="1" key="1">
    <citation type="submission" date="2022-08" db="EMBL/GenBank/DDBJ databases">
        <title>Genome Sequence of Pycnoporus sanguineus.</title>
        <authorList>
            <person name="Buettner E."/>
        </authorList>
    </citation>
    <scope>NUCLEOTIDE SEQUENCE</scope>
    <source>
        <strain evidence="1">CG-C14</strain>
    </source>
</reference>
<gene>
    <name evidence="1" type="ORF">NUW54_g1823</name>
</gene>
<evidence type="ECO:0000313" key="2">
    <source>
        <dbReference type="Proteomes" id="UP001144978"/>
    </source>
</evidence>
<name>A0ACC1Q7P8_9APHY</name>
<accession>A0ACC1Q7P8</accession>
<keyword evidence="2" id="KW-1185">Reference proteome</keyword>
<evidence type="ECO:0000313" key="1">
    <source>
        <dbReference type="EMBL" id="KAJ3012590.1"/>
    </source>
</evidence>
<organism evidence="1 2">
    <name type="scientific">Trametes sanguinea</name>
    <dbReference type="NCBI Taxonomy" id="158606"/>
    <lineage>
        <taxon>Eukaryota</taxon>
        <taxon>Fungi</taxon>
        <taxon>Dikarya</taxon>
        <taxon>Basidiomycota</taxon>
        <taxon>Agaricomycotina</taxon>
        <taxon>Agaricomycetes</taxon>
        <taxon>Polyporales</taxon>
        <taxon>Polyporaceae</taxon>
        <taxon>Trametes</taxon>
    </lineage>
</organism>
<proteinExistence type="predicted"/>
<dbReference type="Proteomes" id="UP001144978">
    <property type="component" value="Unassembled WGS sequence"/>
</dbReference>
<comment type="caution">
    <text evidence="1">The sequence shown here is derived from an EMBL/GenBank/DDBJ whole genome shotgun (WGS) entry which is preliminary data.</text>
</comment>
<dbReference type="EMBL" id="JANSHE010000318">
    <property type="protein sequence ID" value="KAJ3012590.1"/>
    <property type="molecule type" value="Genomic_DNA"/>
</dbReference>